<proteinExistence type="predicted"/>
<dbReference type="Gene3D" id="1.20.900.10">
    <property type="entry name" value="Dbl homology (DH) domain"/>
    <property type="match status" value="1"/>
</dbReference>
<dbReference type="SUPFAM" id="SSF103657">
    <property type="entry name" value="BAR/IMD domain-like"/>
    <property type="match status" value="1"/>
</dbReference>
<dbReference type="SUPFAM" id="SSF50044">
    <property type="entry name" value="SH3-domain"/>
    <property type="match status" value="6"/>
</dbReference>
<dbReference type="InterPro" id="IPR035819">
    <property type="entry name" value="DNMBP_SH3_N3"/>
</dbReference>
<feature type="domain" description="SH3" evidence="5">
    <location>
        <begin position="1160"/>
        <end position="1224"/>
    </location>
</feature>
<dbReference type="InterPro" id="IPR036028">
    <property type="entry name" value="SH3-like_dom_sf"/>
</dbReference>
<dbReference type="GO" id="GO:0005737">
    <property type="term" value="C:cytoplasm"/>
    <property type="evidence" value="ECO:0007669"/>
    <property type="project" value="InterPro"/>
</dbReference>
<dbReference type="GO" id="GO:0005085">
    <property type="term" value="F:guanyl-nucleotide exchange factor activity"/>
    <property type="evidence" value="ECO:0007669"/>
    <property type="project" value="UniProtKB-KW"/>
</dbReference>
<dbReference type="Pfam" id="PF00621">
    <property type="entry name" value="RhoGEF"/>
    <property type="match status" value="1"/>
</dbReference>
<dbReference type="InterPro" id="IPR000219">
    <property type="entry name" value="DH_dom"/>
</dbReference>
<dbReference type="PROSITE" id="PS50010">
    <property type="entry name" value="DH_2"/>
    <property type="match status" value="1"/>
</dbReference>
<dbReference type="PRINTS" id="PR00499">
    <property type="entry name" value="P67PHOX"/>
</dbReference>
<accession>A0A0V1FWB8</accession>
<dbReference type="PROSITE" id="PS51021">
    <property type="entry name" value="BAR"/>
    <property type="match status" value="1"/>
</dbReference>
<dbReference type="Pfam" id="PF07653">
    <property type="entry name" value="SH3_2"/>
    <property type="match status" value="1"/>
</dbReference>
<reference evidence="8 9" key="1">
    <citation type="submission" date="2015-01" db="EMBL/GenBank/DDBJ databases">
        <title>Evolution of Trichinella species and genotypes.</title>
        <authorList>
            <person name="Korhonen P.K."/>
            <person name="Edoardo P."/>
            <person name="Giuseppe L.R."/>
            <person name="Gasser R.B."/>
        </authorList>
    </citation>
    <scope>NUCLEOTIDE SEQUENCE [LARGE SCALE GENOMIC DNA]</scope>
    <source>
        <strain evidence="8">ISS470</strain>
    </source>
</reference>
<name>A0A0V1FWB8_TRIPS</name>
<feature type="region of interest" description="Disordered" evidence="4">
    <location>
        <begin position="1118"/>
        <end position="1159"/>
    </location>
</feature>
<feature type="domain" description="SH3" evidence="5">
    <location>
        <begin position="141"/>
        <end position="200"/>
    </location>
</feature>
<evidence type="ECO:0000313" key="8">
    <source>
        <dbReference type="EMBL" id="KRY90286.1"/>
    </source>
</evidence>
<keyword evidence="1 3" id="KW-0728">SH3 domain</keyword>
<dbReference type="Gene3D" id="1.20.1270.60">
    <property type="entry name" value="Arfaptin homology (AH) domain/BAR domain"/>
    <property type="match status" value="1"/>
</dbReference>
<dbReference type="Proteomes" id="UP000054995">
    <property type="component" value="Unassembled WGS sequence"/>
</dbReference>
<dbReference type="InterPro" id="IPR051492">
    <property type="entry name" value="Dynamin-Rho_GEF"/>
</dbReference>
<protein>
    <submittedName>
        <fullName evidence="8">Dynamin-binding protein</fullName>
    </submittedName>
</protein>
<dbReference type="InterPro" id="IPR027267">
    <property type="entry name" value="AH/BAR_dom_sf"/>
</dbReference>
<gene>
    <name evidence="8" type="primary">Dnmbp</name>
    <name evidence="8" type="ORF">T4D_639</name>
</gene>
<dbReference type="AlphaFoldDB" id="A0A0V1FWB8"/>
<dbReference type="PRINTS" id="PR00452">
    <property type="entry name" value="SH3DOMAIN"/>
</dbReference>
<evidence type="ECO:0000259" key="6">
    <source>
        <dbReference type="PROSITE" id="PS50010"/>
    </source>
</evidence>
<organism evidence="8 9">
    <name type="scientific">Trichinella pseudospiralis</name>
    <name type="common">Parasitic roundworm</name>
    <dbReference type="NCBI Taxonomy" id="6337"/>
    <lineage>
        <taxon>Eukaryota</taxon>
        <taxon>Metazoa</taxon>
        <taxon>Ecdysozoa</taxon>
        <taxon>Nematoda</taxon>
        <taxon>Enoplea</taxon>
        <taxon>Dorylaimia</taxon>
        <taxon>Trichinellida</taxon>
        <taxon>Trichinellidae</taxon>
        <taxon>Trichinella</taxon>
    </lineage>
</organism>
<evidence type="ECO:0000313" key="9">
    <source>
        <dbReference type="Proteomes" id="UP000054995"/>
    </source>
</evidence>
<dbReference type="InterPro" id="IPR035899">
    <property type="entry name" value="DBL_dom_sf"/>
</dbReference>
<feature type="domain" description="SH3" evidence="5">
    <location>
        <begin position="226"/>
        <end position="285"/>
    </location>
</feature>
<dbReference type="PROSITE" id="PS50002">
    <property type="entry name" value="SH3"/>
    <property type="match status" value="6"/>
</dbReference>
<dbReference type="Pfam" id="PF00018">
    <property type="entry name" value="SH3_1"/>
    <property type="match status" value="3"/>
</dbReference>
<feature type="domain" description="BAR" evidence="7">
    <location>
        <begin position="726"/>
        <end position="945"/>
    </location>
</feature>
<dbReference type="Pfam" id="PF14604">
    <property type="entry name" value="SH3_9"/>
    <property type="match status" value="1"/>
</dbReference>
<dbReference type="Pfam" id="PF03114">
    <property type="entry name" value="BAR"/>
    <property type="match status" value="1"/>
</dbReference>
<dbReference type="SMART" id="SM00326">
    <property type="entry name" value="SH3"/>
    <property type="match status" value="6"/>
</dbReference>
<dbReference type="CDD" id="cd11796">
    <property type="entry name" value="SH3_DNMBP_N3"/>
    <property type="match status" value="1"/>
</dbReference>
<dbReference type="PANTHER" id="PTHR22834">
    <property type="entry name" value="NUCLEAR FUSION PROTEIN FUS2"/>
    <property type="match status" value="1"/>
</dbReference>
<dbReference type="SMART" id="SM00721">
    <property type="entry name" value="BAR"/>
    <property type="match status" value="1"/>
</dbReference>
<feature type="domain" description="SH3" evidence="5">
    <location>
        <begin position="3"/>
        <end position="63"/>
    </location>
</feature>
<dbReference type="Gene3D" id="2.30.30.40">
    <property type="entry name" value="SH3 Domains"/>
    <property type="match status" value="6"/>
</dbReference>
<dbReference type="CDD" id="cd00174">
    <property type="entry name" value="SH3"/>
    <property type="match status" value="2"/>
</dbReference>
<dbReference type="OrthoDB" id="27823at2759"/>
<evidence type="ECO:0000256" key="2">
    <source>
        <dbReference type="ARBA" id="ARBA00022658"/>
    </source>
</evidence>
<dbReference type="SMART" id="SM00325">
    <property type="entry name" value="RhoGEF"/>
    <property type="match status" value="1"/>
</dbReference>
<evidence type="ECO:0000256" key="3">
    <source>
        <dbReference type="PROSITE-ProRule" id="PRU00192"/>
    </source>
</evidence>
<dbReference type="SUPFAM" id="SSF48065">
    <property type="entry name" value="DBL homology domain (DH-domain)"/>
    <property type="match status" value="1"/>
</dbReference>
<dbReference type="InterPro" id="IPR004148">
    <property type="entry name" value="BAR_dom"/>
</dbReference>
<feature type="domain" description="SH3" evidence="5">
    <location>
        <begin position="327"/>
        <end position="388"/>
    </location>
</feature>
<feature type="domain" description="DH" evidence="6">
    <location>
        <begin position="510"/>
        <end position="685"/>
    </location>
</feature>
<evidence type="ECO:0000259" key="7">
    <source>
        <dbReference type="PROSITE" id="PS51021"/>
    </source>
</evidence>
<keyword evidence="9" id="KW-1185">Reference proteome</keyword>
<dbReference type="InterPro" id="IPR001452">
    <property type="entry name" value="SH3_domain"/>
</dbReference>
<sequence length="1225" mass="138997">MDSKVKIMRALHDFQTNIPGDLNFRAGDIIILLKTIDANWCYGETAEGYQGMFPLSYVFEENLPQVQPGQKLLIALRTFHAQAAGDLSINAGDIILGIEKVDENWWQGTLREKFGLLPANFVRELDMHLENSHQSRKNNSVSTKRAVVLKSMKAALPEEIDLNEGEQVIIEEFLDKYWCRGTCQNRRGIFPRSFVKIVEEEEEDEQLLIEYKFALSDSKQDLLVKSSVPYAIVKYKFVPQYEGEMAVEAGELLSLVGHVDNEWTLVSAKGRAGIVPTSYLNIIVDCPKVSGTELQSAIAEANANRPAVSGANSHAHWASSTGSADCNKSTYYKVLFDYNAATANHLMAKAGDLITVLNSVGSEWVEAVNQRTLSRGLLPRSYLTATNDFQIQNKQDYMKTSQKMQLDIELEKCIARNLLSLDFDCKNRKIGDCNVDSKLISPSSSICSTSLSPSTSKCATALPLSLVMKSYVKCDDSFFCPSTKKIPPPRPKTLPVVHQESSYSSEWNGRLANIFNEILSSEKDYCNELVIIEKAFEMHRAELHMDDFVEKMNILINLSKSLIGKLENLSTKPTVLGISGIFIDISRSLESAYTSYFETQTTVVSKINENHELKKVVLEKVMFDIRKSALCCFDLFSAILCPIHRVLKYPRYLTEMLKHTPRCFNKDLQFAISSLTSIAQTINESQRQVDIVTRYKKDSVESLTDRLAKVSFHSMRKKGARLGMRLSSTLGFTPQIKDEEYDRLEKQFFFQVKKIRDFMQNLQDVCDRTLSTFNIYQSMAQSFLPSSIDSNNSPSQQFALKYLNTFNQVDPRSAAQKHINALQTDVIAPMAKLLTEAKGLEKLVEKRRDKLLDYEMADSKLQKSYTKATEHVKMHTNMQRMKKCQSEYEALNRQLLVDLPKFIEKCLQTFNATFNLFIKHQSTFACQFGQQLQQMNLESSQPSADIHYKPTNMENINVSLVETEGNCQQPIIPPNLLLNEPYYMQQQQQQQQQSQNLQNSVNSFYNELQAIFTDTSKRNDWVQFSDNSKMHSNFQELSTNDKSIFAENRESVDELSANKPSRVEQSQLFNYLSSVHNMPSGSEDNLVVMNEKTAQSGSTTTTNWHADEEIRTVMLLPSRLAPPPPTSPPHPQGFSKHRLNSTASSNIESNKEEEEEEEEDTVDFCIALYDFNASGPDELSVAADDLLAVHERKDLQDNEEWWLVENEFGNVGYVPANYLKLYAAL</sequence>
<comment type="caution">
    <text evidence="8">The sequence shown here is derived from an EMBL/GenBank/DDBJ whole genome shotgun (WGS) entry which is preliminary data.</text>
</comment>
<feature type="domain" description="SH3" evidence="5">
    <location>
        <begin position="68"/>
        <end position="127"/>
    </location>
</feature>
<dbReference type="EMBL" id="JYDT01000023">
    <property type="protein sequence ID" value="KRY90286.1"/>
    <property type="molecule type" value="Genomic_DNA"/>
</dbReference>
<dbReference type="PANTHER" id="PTHR22834:SF20">
    <property type="entry name" value="SH3 DOMAIN-CONTAINING PROTEIN"/>
    <property type="match status" value="1"/>
</dbReference>
<keyword evidence="2" id="KW-0344">Guanine-nucleotide releasing factor</keyword>
<evidence type="ECO:0000256" key="1">
    <source>
        <dbReference type="ARBA" id="ARBA00022443"/>
    </source>
</evidence>
<evidence type="ECO:0000256" key="4">
    <source>
        <dbReference type="SAM" id="MobiDB-lite"/>
    </source>
</evidence>
<feature type="compositionally biased region" description="Pro residues" evidence="4">
    <location>
        <begin position="1120"/>
        <end position="1131"/>
    </location>
</feature>
<evidence type="ECO:0000259" key="5">
    <source>
        <dbReference type="PROSITE" id="PS50002"/>
    </source>
</evidence>